<proteinExistence type="predicted"/>
<reference evidence="2" key="1">
    <citation type="journal article" date="2019" name="Int. J. Syst. Evol. Microbiol.">
        <title>The Global Catalogue of Microorganisms (GCM) 10K type strain sequencing project: providing services to taxonomists for standard genome sequencing and annotation.</title>
        <authorList>
            <consortium name="The Broad Institute Genomics Platform"/>
            <consortium name="The Broad Institute Genome Sequencing Center for Infectious Disease"/>
            <person name="Wu L."/>
            <person name="Ma J."/>
        </authorList>
    </citation>
    <scope>NUCLEOTIDE SEQUENCE [LARGE SCALE GENOMIC DNA]</scope>
    <source>
        <strain evidence="2">CGMCC 1.16444</strain>
    </source>
</reference>
<organism evidence="1 2">
    <name type="scientific">Flaviflagellibacter deserti</name>
    <dbReference type="NCBI Taxonomy" id="2267266"/>
    <lineage>
        <taxon>Bacteria</taxon>
        <taxon>Pseudomonadati</taxon>
        <taxon>Pseudomonadota</taxon>
        <taxon>Alphaproteobacteria</taxon>
        <taxon>Hyphomicrobiales</taxon>
        <taxon>Flaviflagellibacter</taxon>
    </lineage>
</organism>
<protein>
    <submittedName>
        <fullName evidence="1">Transposase</fullName>
    </submittedName>
</protein>
<dbReference type="Pfam" id="PF01527">
    <property type="entry name" value="HTH_Tnp_1"/>
    <property type="match status" value="1"/>
</dbReference>
<dbReference type="Proteomes" id="UP001595796">
    <property type="component" value="Unassembled WGS sequence"/>
</dbReference>
<name>A0ABV9Z4B0_9HYPH</name>
<accession>A0ABV9Z4B0</accession>
<dbReference type="InterPro" id="IPR009057">
    <property type="entry name" value="Homeodomain-like_sf"/>
</dbReference>
<dbReference type="SUPFAM" id="SSF46689">
    <property type="entry name" value="Homeodomain-like"/>
    <property type="match status" value="1"/>
</dbReference>
<dbReference type="RefSeq" id="WP_114956812.1">
    <property type="nucleotide sequence ID" value="NZ_JBHSJF010000006.1"/>
</dbReference>
<dbReference type="InterPro" id="IPR052546">
    <property type="entry name" value="Transposase_8_domain"/>
</dbReference>
<dbReference type="InterPro" id="IPR002514">
    <property type="entry name" value="Transposase_8"/>
</dbReference>
<comment type="caution">
    <text evidence="1">The sequence shown here is derived from an EMBL/GenBank/DDBJ whole genome shotgun (WGS) entry which is preliminary data.</text>
</comment>
<dbReference type="PANTHER" id="PTHR33609:SF1">
    <property type="entry name" value="TRANSPOSASE"/>
    <property type="match status" value="1"/>
</dbReference>
<dbReference type="PANTHER" id="PTHR33609">
    <property type="entry name" value="LOW CALCIUM RESPONSE LOCUS PROTEIN S"/>
    <property type="match status" value="1"/>
</dbReference>
<dbReference type="EMBL" id="JBHSJF010000006">
    <property type="protein sequence ID" value="MFC5068961.1"/>
    <property type="molecule type" value="Genomic_DNA"/>
</dbReference>
<keyword evidence="2" id="KW-1185">Reference proteome</keyword>
<evidence type="ECO:0000313" key="2">
    <source>
        <dbReference type="Proteomes" id="UP001595796"/>
    </source>
</evidence>
<gene>
    <name evidence="1" type="ORF">ACFPFW_13170</name>
</gene>
<evidence type="ECO:0000313" key="1">
    <source>
        <dbReference type="EMBL" id="MFC5068961.1"/>
    </source>
</evidence>
<sequence length="131" mass="14854">MRRSGHTDDEITFLLAEADAGIPIDDICRAAHVSLRTFYRWRKRFGGLDRPAVERLTSLEDENRRLRRQLDYLMRLREHGSHHPSRDGAAHCRMEVGVGWSKDHALANGAPPPALKEGVALGRFSTLRTGR</sequence>